<accession>A0ABS7KWG5</accession>
<dbReference type="PROSITE" id="PS51186">
    <property type="entry name" value="GNAT"/>
    <property type="match status" value="1"/>
</dbReference>
<gene>
    <name evidence="2" type="ORF">K5V21_06795</name>
</gene>
<reference evidence="2 3" key="1">
    <citation type="journal article" date="2021" name="Cell Host Microbe">
        <title>in vivo commensal control of Clostridioides difficile virulence.</title>
        <authorList>
            <person name="Girinathan B.P."/>
            <person name="Dibenedetto N."/>
            <person name="Worley J.N."/>
            <person name="Peltier J."/>
            <person name="Arrieta-Ortiz M.L."/>
            <person name="Rupa Christinal Immanuel S."/>
            <person name="Lavin R."/>
            <person name="Delaney M.L."/>
            <person name="Cummins C."/>
            <person name="Hoffmann M."/>
            <person name="Luo Y."/>
            <person name="Gonzalez-Escalona N."/>
            <person name="Allard M."/>
            <person name="Onderdonk A.B."/>
            <person name="Gerber G.K."/>
            <person name="Sonenshein A.L."/>
            <person name="Baliga N."/>
            <person name="Dupuy B."/>
            <person name="Bry L."/>
        </authorList>
    </citation>
    <scope>NUCLEOTIDE SEQUENCE [LARGE SCALE GENOMIC DNA]</scope>
    <source>
        <strain evidence="2 3">DSM 599</strain>
    </source>
</reference>
<dbReference type="InterPro" id="IPR016181">
    <property type="entry name" value="Acyl_CoA_acyltransferase"/>
</dbReference>
<evidence type="ECO:0000313" key="3">
    <source>
        <dbReference type="Proteomes" id="UP001299068"/>
    </source>
</evidence>
<feature type="domain" description="N-acetyltransferase" evidence="1">
    <location>
        <begin position="7"/>
        <end position="172"/>
    </location>
</feature>
<dbReference type="EMBL" id="JAIKTU010000005">
    <property type="protein sequence ID" value="MBY0755159.1"/>
    <property type="molecule type" value="Genomic_DNA"/>
</dbReference>
<dbReference type="Pfam" id="PF13302">
    <property type="entry name" value="Acetyltransf_3"/>
    <property type="match status" value="1"/>
</dbReference>
<comment type="caution">
    <text evidence="2">The sequence shown here is derived from an EMBL/GenBank/DDBJ whole genome shotgun (WGS) entry which is preliminary data.</text>
</comment>
<keyword evidence="3" id="KW-1185">Reference proteome</keyword>
<evidence type="ECO:0000259" key="1">
    <source>
        <dbReference type="PROSITE" id="PS51186"/>
    </source>
</evidence>
<evidence type="ECO:0000313" key="2">
    <source>
        <dbReference type="EMBL" id="MBY0755159.1"/>
    </source>
</evidence>
<dbReference type="Proteomes" id="UP001299068">
    <property type="component" value="Unassembled WGS sequence"/>
</dbReference>
<dbReference type="PANTHER" id="PTHR43415:SF3">
    <property type="entry name" value="GNAT-FAMILY ACETYLTRANSFERASE"/>
    <property type="match status" value="1"/>
</dbReference>
<dbReference type="PANTHER" id="PTHR43415">
    <property type="entry name" value="SPERMIDINE N(1)-ACETYLTRANSFERASE"/>
    <property type="match status" value="1"/>
</dbReference>
<dbReference type="RefSeq" id="WP_221860237.1">
    <property type="nucleotide sequence ID" value="NZ_JAIKTU010000005.1"/>
</dbReference>
<dbReference type="InterPro" id="IPR000182">
    <property type="entry name" value="GNAT_dom"/>
</dbReference>
<name>A0ABS7KWG5_CLOSR</name>
<dbReference type="Gene3D" id="3.40.630.30">
    <property type="match status" value="1"/>
</dbReference>
<proteinExistence type="predicted"/>
<protein>
    <submittedName>
        <fullName evidence="2">GNAT family N-acetyltransferase</fullName>
    </submittedName>
</protein>
<dbReference type="SUPFAM" id="SSF55729">
    <property type="entry name" value="Acyl-CoA N-acyltransferases (Nat)"/>
    <property type="match status" value="1"/>
</dbReference>
<organism evidence="2 3">
    <name type="scientific">Clostridium sardiniense</name>
    <name type="common">Clostridium absonum</name>
    <dbReference type="NCBI Taxonomy" id="29369"/>
    <lineage>
        <taxon>Bacteria</taxon>
        <taxon>Bacillati</taxon>
        <taxon>Bacillota</taxon>
        <taxon>Clostridia</taxon>
        <taxon>Eubacteriales</taxon>
        <taxon>Clostridiaceae</taxon>
        <taxon>Clostridium</taxon>
    </lineage>
</organism>
<sequence>MYKGKKVILRAHKEDDIAKLNDFINDYEVKRLLNIETSFPLALWQEEEWVKKRRDNDQTYDFAIEDLESGCIIGGCSINSTSIKNRNCIIGIMIGDKDYWGKGYGYDALSVLIKFIFEECNMEKIKLGVFSLNPRAIACYKKLGFKEEGRLKREIYREGKYHDEILMALFKEEYFENMKDKN</sequence>